<feature type="compositionally biased region" description="Low complexity" evidence="1">
    <location>
        <begin position="42"/>
        <end position="56"/>
    </location>
</feature>
<sequence>MSHLHVHLGRVLIEFDDDYALAKTVAPDIATGVPLGQSQATSSWSPARPARWRPSPNSADAYGVRQRRPDRRQGAVKSC</sequence>
<reference evidence="3" key="1">
    <citation type="journal article" date="2013" name="Genome Announc.">
        <title>Draft Genome Sequence of Streptomyces bottropensis ATCC 25435, a Bottromycin-Producing Actinomycete.</title>
        <authorList>
            <person name="Zhang H."/>
            <person name="Zhou W."/>
            <person name="Zhuang Y."/>
            <person name="Liang X."/>
            <person name="Liu T."/>
        </authorList>
    </citation>
    <scope>NUCLEOTIDE SEQUENCE [LARGE SCALE GENOMIC DNA]</scope>
    <source>
        <strain evidence="3">ATCC 25435</strain>
    </source>
</reference>
<dbReference type="EMBL" id="KB405095">
    <property type="protein sequence ID" value="EMF51975.1"/>
    <property type="molecule type" value="Genomic_DNA"/>
</dbReference>
<gene>
    <name evidence="2" type="ORF">SBD_6497</name>
</gene>
<dbReference type="AlphaFoldDB" id="M3FGE9"/>
<dbReference type="Proteomes" id="UP000030760">
    <property type="component" value="Unassembled WGS sequence"/>
</dbReference>
<feature type="region of interest" description="Disordered" evidence="1">
    <location>
        <begin position="33"/>
        <end position="79"/>
    </location>
</feature>
<protein>
    <submittedName>
        <fullName evidence="2">Uncharacterized protein</fullName>
    </submittedName>
</protein>
<proteinExistence type="predicted"/>
<organism evidence="2 3">
    <name type="scientific">Streptomyces bottropensis ATCC 25435</name>
    <dbReference type="NCBI Taxonomy" id="1054862"/>
    <lineage>
        <taxon>Bacteria</taxon>
        <taxon>Bacillati</taxon>
        <taxon>Actinomycetota</taxon>
        <taxon>Actinomycetes</taxon>
        <taxon>Kitasatosporales</taxon>
        <taxon>Streptomycetaceae</taxon>
        <taxon>Streptomyces</taxon>
    </lineage>
</organism>
<evidence type="ECO:0000313" key="2">
    <source>
        <dbReference type="EMBL" id="EMF51975.1"/>
    </source>
</evidence>
<accession>M3FGE9</accession>
<evidence type="ECO:0000313" key="3">
    <source>
        <dbReference type="Proteomes" id="UP000030760"/>
    </source>
</evidence>
<name>M3FGE9_9ACTN</name>
<evidence type="ECO:0000256" key="1">
    <source>
        <dbReference type="SAM" id="MobiDB-lite"/>
    </source>
</evidence>